<dbReference type="AlphaFoldDB" id="A0A4Y9ZQF3"/>
<keyword evidence="3" id="KW-1185">Reference proteome</keyword>
<name>A0A4Y9ZQF3_9AGAM</name>
<dbReference type="Pfam" id="PF11915">
    <property type="entry name" value="DUF3433"/>
    <property type="match status" value="1"/>
</dbReference>
<comment type="caution">
    <text evidence="2">The sequence shown here is derived from an EMBL/GenBank/DDBJ whole genome shotgun (WGS) entry which is preliminary data.</text>
</comment>
<dbReference type="Proteomes" id="UP000298061">
    <property type="component" value="Unassembled WGS sequence"/>
</dbReference>
<keyword evidence="1" id="KW-0812">Transmembrane</keyword>
<evidence type="ECO:0000313" key="3">
    <source>
        <dbReference type="Proteomes" id="UP000298061"/>
    </source>
</evidence>
<proteinExistence type="predicted"/>
<dbReference type="OrthoDB" id="3248909at2759"/>
<organism evidence="2 3">
    <name type="scientific">Hericium alpestre</name>
    <dbReference type="NCBI Taxonomy" id="135208"/>
    <lineage>
        <taxon>Eukaryota</taxon>
        <taxon>Fungi</taxon>
        <taxon>Dikarya</taxon>
        <taxon>Basidiomycota</taxon>
        <taxon>Agaricomycotina</taxon>
        <taxon>Agaricomycetes</taxon>
        <taxon>Russulales</taxon>
        <taxon>Hericiaceae</taxon>
        <taxon>Hericium</taxon>
    </lineage>
</organism>
<dbReference type="EMBL" id="SFCI01001078">
    <property type="protein sequence ID" value="TFY76825.1"/>
    <property type="molecule type" value="Genomic_DNA"/>
</dbReference>
<evidence type="ECO:0000313" key="2">
    <source>
        <dbReference type="EMBL" id="TFY76825.1"/>
    </source>
</evidence>
<feature type="transmembrane region" description="Helical" evidence="1">
    <location>
        <begin position="346"/>
        <end position="369"/>
    </location>
</feature>
<dbReference type="STRING" id="135208.A0A4Y9ZQF3"/>
<dbReference type="InterPro" id="IPR021840">
    <property type="entry name" value="DUF3433"/>
</dbReference>
<keyword evidence="1" id="KW-0472">Membrane</keyword>
<accession>A0A4Y9ZQF3</accession>
<protein>
    <submittedName>
        <fullName evidence="2">Uncharacterized protein</fullName>
    </submittedName>
</protein>
<gene>
    <name evidence="2" type="ORF">EWM64_g7186</name>
</gene>
<evidence type="ECO:0000256" key="1">
    <source>
        <dbReference type="SAM" id="Phobius"/>
    </source>
</evidence>
<sequence>MIQSFDWSVRWWQPYVLLSTGNRRAEETLLLDYIPLNHFYVIYYAFKYKHALIVLSTISALGSYILQPLAGSLFSVRMLPKTLGERDGSANSIRSIGLSPEVSDLNAFASSAGQFAEASVFNGLPDPPFVLENWSTAQFVFPTGDMLNGSVAVNTTAIQTNVNCANPLGTTLTTTNPANFSINATSVDGCGGGPAFFDPANAGQQYGVQAVANCGSGSTNASFQPVMFWYYTTAANGTHEARTVFCNPQIQLFDVMAYADLASGALTSVTTLGDYPKPNNVSGAPLNGNAYNGLIFDPSNDINVQARATATKAGIPNAIFRGAAQNSSGLQSSLTTIMDSAISQAAYIPLSAHFLTAILILEALTILYIHIRHHRARRRVVTIV</sequence>
<keyword evidence="1" id="KW-1133">Transmembrane helix</keyword>
<reference evidence="2 3" key="1">
    <citation type="submission" date="2019-02" db="EMBL/GenBank/DDBJ databases">
        <title>Genome sequencing of the rare red list fungi Hericium alpestre (H. flagellum).</title>
        <authorList>
            <person name="Buettner E."/>
            <person name="Kellner H."/>
        </authorList>
    </citation>
    <scope>NUCLEOTIDE SEQUENCE [LARGE SCALE GENOMIC DNA]</scope>
    <source>
        <strain evidence="2 3">DSM 108284</strain>
    </source>
</reference>